<reference evidence="2 3" key="1">
    <citation type="submission" date="2019-02" db="EMBL/GenBank/DDBJ databases">
        <title>Deep-cultivation of Planctomycetes and their phenomic and genomic characterization uncovers novel biology.</title>
        <authorList>
            <person name="Wiegand S."/>
            <person name="Jogler M."/>
            <person name="Boedeker C."/>
            <person name="Pinto D."/>
            <person name="Vollmers J."/>
            <person name="Rivas-Marin E."/>
            <person name="Kohn T."/>
            <person name="Peeters S.H."/>
            <person name="Heuer A."/>
            <person name="Rast P."/>
            <person name="Oberbeckmann S."/>
            <person name="Bunk B."/>
            <person name="Jeske O."/>
            <person name="Meyerdierks A."/>
            <person name="Storesund J.E."/>
            <person name="Kallscheuer N."/>
            <person name="Luecker S."/>
            <person name="Lage O.M."/>
            <person name="Pohl T."/>
            <person name="Merkel B.J."/>
            <person name="Hornburger P."/>
            <person name="Mueller R.-W."/>
            <person name="Bruemmer F."/>
            <person name="Labrenz M."/>
            <person name="Spormann A.M."/>
            <person name="Op den Camp H."/>
            <person name="Overmann J."/>
            <person name="Amann R."/>
            <person name="Jetten M.S.M."/>
            <person name="Mascher T."/>
            <person name="Medema M.H."/>
            <person name="Devos D.P."/>
            <person name="Kaster A.-K."/>
            <person name="Ovreas L."/>
            <person name="Rohde M."/>
            <person name="Galperin M.Y."/>
            <person name="Jogler C."/>
        </authorList>
    </citation>
    <scope>NUCLEOTIDE SEQUENCE [LARGE SCALE GENOMIC DNA]</scope>
    <source>
        <strain evidence="2 3">Mal52</strain>
    </source>
</reference>
<dbReference type="Proteomes" id="UP000319383">
    <property type="component" value="Chromosome"/>
</dbReference>
<organism evidence="2 3">
    <name type="scientific">Symmachiella dynata</name>
    <dbReference type="NCBI Taxonomy" id="2527995"/>
    <lineage>
        <taxon>Bacteria</taxon>
        <taxon>Pseudomonadati</taxon>
        <taxon>Planctomycetota</taxon>
        <taxon>Planctomycetia</taxon>
        <taxon>Planctomycetales</taxon>
        <taxon>Planctomycetaceae</taxon>
        <taxon>Symmachiella</taxon>
    </lineage>
</organism>
<gene>
    <name evidence="2" type="ORF">Mal52_15450</name>
</gene>
<feature type="chain" id="PRO_5022117477" description="Lipoprotein" evidence="1">
    <location>
        <begin position="22"/>
        <end position="184"/>
    </location>
</feature>
<evidence type="ECO:0008006" key="4">
    <source>
        <dbReference type="Google" id="ProtNLM"/>
    </source>
</evidence>
<dbReference type="PROSITE" id="PS51257">
    <property type="entry name" value="PROKAR_LIPOPROTEIN"/>
    <property type="match status" value="1"/>
</dbReference>
<accession>A0A517ZKQ5</accession>
<feature type="signal peptide" evidence="1">
    <location>
        <begin position="1"/>
        <end position="21"/>
    </location>
</feature>
<evidence type="ECO:0000313" key="2">
    <source>
        <dbReference type="EMBL" id="QDU43074.1"/>
    </source>
</evidence>
<proteinExistence type="predicted"/>
<protein>
    <recommendedName>
        <fullName evidence="4">Lipoprotein</fullName>
    </recommendedName>
</protein>
<evidence type="ECO:0000256" key="1">
    <source>
        <dbReference type="SAM" id="SignalP"/>
    </source>
</evidence>
<keyword evidence="3" id="KW-1185">Reference proteome</keyword>
<dbReference type="EMBL" id="CP036276">
    <property type="protein sequence ID" value="QDU43074.1"/>
    <property type="molecule type" value="Genomic_DNA"/>
</dbReference>
<name>A0A517ZKQ5_9PLAN</name>
<dbReference type="AlphaFoldDB" id="A0A517ZKQ5"/>
<keyword evidence="1" id="KW-0732">Signal</keyword>
<sequence precursor="true">MSCRKFLFLALMLQASLTGCATMSPVPAGGQVFVRGQNDEMVWEKTVDVVHDYFYIERENHFDNVIETQYKVGAGLLEPWQHDSVGFENRLESTLQSIRRKAFVHVTPTGDGYLISVQVYREREDVASQSQMSPGGATFRQYIPLQRELEIDSTDIARGRWIPLGRDPELEQEMLQSLQVRLSR</sequence>
<evidence type="ECO:0000313" key="3">
    <source>
        <dbReference type="Proteomes" id="UP000319383"/>
    </source>
</evidence>
<dbReference type="RefSeq" id="WP_231962548.1">
    <property type="nucleotide sequence ID" value="NZ_CP036276.1"/>
</dbReference>
<dbReference type="KEGG" id="sdyn:Mal52_15450"/>